<evidence type="ECO:0000313" key="3">
    <source>
        <dbReference type="Proteomes" id="UP000756132"/>
    </source>
</evidence>
<keyword evidence="3" id="KW-1185">Reference proteome</keyword>
<feature type="compositionally biased region" description="Basic and acidic residues" evidence="1">
    <location>
        <begin position="82"/>
        <end position="91"/>
    </location>
</feature>
<proteinExistence type="predicted"/>
<gene>
    <name evidence="2" type="ORF">CLAFUR5_13475</name>
</gene>
<feature type="region of interest" description="Disordered" evidence="1">
    <location>
        <begin position="24"/>
        <end position="98"/>
    </location>
</feature>
<reference evidence="2" key="2">
    <citation type="journal article" date="2022" name="Microb. Genom.">
        <title>A chromosome-scale genome assembly of the tomato pathogen Cladosporium fulvum reveals a compartmentalized genome architecture and the presence of a dispensable chromosome.</title>
        <authorList>
            <person name="Zaccaron A.Z."/>
            <person name="Chen L.H."/>
            <person name="Samaras A."/>
            <person name="Stergiopoulos I."/>
        </authorList>
    </citation>
    <scope>NUCLEOTIDE SEQUENCE</scope>
    <source>
        <strain evidence="2">Race5_Kim</strain>
    </source>
</reference>
<dbReference type="RefSeq" id="XP_047768922.1">
    <property type="nucleotide sequence ID" value="XM_047912623.1"/>
</dbReference>
<evidence type="ECO:0000313" key="2">
    <source>
        <dbReference type="EMBL" id="UJO24556.1"/>
    </source>
</evidence>
<reference evidence="2" key="1">
    <citation type="submission" date="2021-12" db="EMBL/GenBank/DDBJ databases">
        <authorList>
            <person name="Zaccaron A."/>
            <person name="Stergiopoulos I."/>
        </authorList>
    </citation>
    <scope>NUCLEOTIDE SEQUENCE</scope>
    <source>
        <strain evidence="2">Race5_Kim</strain>
    </source>
</reference>
<feature type="compositionally biased region" description="Polar residues" evidence="1">
    <location>
        <begin position="60"/>
        <end position="69"/>
    </location>
</feature>
<feature type="compositionally biased region" description="Polar residues" evidence="1">
    <location>
        <begin position="29"/>
        <end position="39"/>
    </location>
</feature>
<dbReference type="GeneID" id="71993353"/>
<evidence type="ECO:0000256" key="1">
    <source>
        <dbReference type="SAM" id="MobiDB-lite"/>
    </source>
</evidence>
<dbReference type="EMBL" id="CP090174">
    <property type="protein sequence ID" value="UJO24556.1"/>
    <property type="molecule type" value="Genomic_DNA"/>
</dbReference>
<dbReference type="Proteomes" id="UP000756132">
    <property type="component" value="Chromosome 12"/>
</dbReference>
<protein>
    <submittedName>
        <fullName evidence="2">Uncharacterized protein</fullName>
    </submittedName>
</protein>
<name>A0A9Q8PLB8_PASFU</name>
<dbReference type="AlphaFoldDB" id="A0A9Q8PLB8"/>
<sequence>MILHNNILNVNNGSPRIVDYPPTWPVPGVTSSRPASQGTKPPAGPSGRASDATTKRKPSDNTQASTGQTGVPPAAKRQRKSKAIEHPKTDDLNGSTVLTVSADKPALDTTDPYLAEFISALTHDFKQSQDYLHIPAEDCKKRLQNERDYNLRALNMLGQTQP</sequence>
<organism evidence="2 3">
    <name type="scientific">Passalora fulva</name>
    <name type="common">Tomato leaf mold</name>
    <name type="synonym">Cladosporium fulvum</name>
    <dbReference type="NCBI Taxonomy" id="5499"/>
    <lineage>
        <taxon>Eukaryota</taxon>
        <taxon>Fungi</taxon>
        <taxon>Dikarya</taxon>
        <taxon>Ascomycota</taxon>
        <taxon>Pezizomycotina</taxon>
        <taxon>Dothideomycetes</taxon>
        <taxon>Dothideomycetidae</taxon>
        <taxon>Mycosphaerellales</taxon>
        <taxon>Mycosphaerellaceae</taxon>
        <taxon>Fulvia</taxon>
    </lineage>
</organism>
<accession>A0A9Q8PLB8</accession>
<dbReference type="KEGG" id="ffu:CLAFUR5_13475"/>